<reference evidence="2 3" key="1">
    <citation type="submission" date="2017-05" db="EMBL/GenBank/DDBJ databases">
        <authorList>
            <person name="Varghese N."/>
            <person name="Submissions S."/>
        </authorList>
    </citation>
    <scope>NUCLEOTIDE SEQUENCE [LARGE SCALE GENOMIC DNA]</scope>
    <source>
        <strain evidence="2 3">DSM 15360</strain>
    </source>
</reference>
<dbReference type="Gene3D" id="2.30.260.10">
    <property type="entry name" value="putative xylanase like domain"/>
    <property type="match status" value="1"/>
</dbReference>
<dbReference type="RefSeq" id="WP_283411640.1">
    <property type="nucleotide sequence ID" value="NZ_FXUA01000001.1"/>
</dbReference>
<dbReference type="Proteomes" id="UP001157915">
    <property type="component" value="Unassembled WGS sequence"/>
</dbReference>
<dbReference type="EMBL" id="FXUA01000001">
    <property type="protein sequence ID" value="SMP08259.1"/>
    <property type="molecule type" value="Genomic_DNA"/>
</dbReference>
<feature type="chain" id="PRO_5045935081" description="DUF1460 domain-containing protein" evidence="1">
    <location>
        <begin position="22"/>
        <end position="284"/>
    </location>
</feature>
<organism evidence="2 3">
    <name type="scientific">Algoriphagus winogradskyi</name>
    <dbReference type="NCBI Taxonomy" id="237017"/>
    <lineage>
        <taxon>Bacteria</taxon>
        <taxon>Pseudomonadati</taxon>
        <taxon>Bacteroidota</taxon>
        <taxon>Cytophagia</taxon>
        <taxon>Cytophagales</taxon>
        <taxon>Cyclobacteriaceae</taxon>
        <taxon>Algoriphagus</taxon>
    </lineage>
</organism>
<dbReference type="InterPro" id="IPR010846">
    <property type="entry name" value="AmiA-like"/>
</dbReference>
<evidence type="ECO:0000313" key="3">
    <source>
        <dbReference type="Proteomes" id="UP001157915"/>
    </source>
</evidence>
<accession>A0ABY1NFS9</accession>
<dbReference type="SUPFAM" id="SSF54001">
    <property type="entry name" value="Cysteine proteinases"/>
    <property type="match status" value="1"/>
</dbReference>
<keyword evidence="3" id="KW-1185">Reference proteome</keyword>
<proteinExistence type="predicted"/>
<dbReference type="Gene3D" id="1.10.3670.10">
    <property type="entry name" value="Putative xylanase like domain"/>
    <property type="match status" value="1"/>
</dbReference>
<sequence>MNKIIPLVLFLILPFLSPAQTVCTLESREKLEEMLDQLAQEGLSNRTSNERVIEIGKKFLKTPYVEKTLELPGEEKLVINLTGLDCTTYVETVITLTRIAEEGKFTFQEFEKELENLRYRDGTNEGYATRLHYFSDWIFENEQKGILKDVTKEIGGAPYANAPTFMSENPQFYRQLSESENLDAIKETESKIDKRGYYYVPKADIQSLEKNIQSGDIIAITTSMTNLDVVHTGFAIEKNGRIHLMHASSKNREVEISEKPLSEYLAGNKTQSGIIVSRLIKTAY</sequence>
<evidence type="ECO:0008006" key="4">
    <source>
        <dbReference type="Google" id="ProtNLM"/>
    </source>
</evidence>
<gene>
    <name evidence="2" type="ORF">SAMN06265367_101715</name>
</gene>
<evidence type="ECO:0000256" key="1">
    <source>
        <dbReference type="SAM" id="SignalP"/>
    </source>
</evidence>
<name>A0ABY1NFS9_9BACT</name>
<comment type="caution">
    <text evidence="2">The sequence shown here is derived from an EMBL/GenBank/DDBJ whole genome shotgun (WGS) entry which is preliminary data.</text>
</comment>
<dbReference type="Pfam" id="PF07313">
    <property type="entry name" value="AmiA-like"/>
    <property type="match status" value="1"/>
</dbReference>
<feature type="signal peptide" evidence="1">
    <location>
        <begin position="1"/>
        <end position="21"/>
    </location>
</feature>
<evidence type="ECO:0000313" key="2">
    <source>
        <dbReference type="EMBL" id="SMP08259.1"/>
    </source>
</evidence>
<protein>
    <recommendedName>
        <fullName evidence="4">DUF1460 domain-containing protein</fullName>
    </recommendedName>
</protein>
<keyword evidence="1" id="KW-0732">Signal</keyword>
<dbReference type="InterPro" id="IPR038765">
    <property type="entry name" value="Papain-like_cys_pep_sf"/>
</dbReference>